<dbReference type="Pfam" id="PF11976">
    <property type="entry name" value="Rad60-SLD"/>
    <property type="match status" value="1"/>
</dbReference>
<name>A0A2T9YHF1_9FUNG</name>
<protein>
    <recommendedName>
        <fullName evidence="2">Rad60/SUMO-like domain-containing protein</fullName>
    </recommendedName>
</protein>
<feature type="compositionally biased region" description="Low complexity" evidence="1">
    <location>
        <begin position="183"/>
        <end position="203"/>
    </location>
</feature>
<dbReference type="SUPFAM" id="SSF54236">
    <property type="entry name" value="Ubiquitin-like"/>
    <property type="match status" value="1"/>
</dbReference>
<feature type="region of interest" description="Disordered" evidence="1">
    <location>
        <begin position="149"/>
        <end position="211"/>
    </location>
</feature>
<dbReference type="Gene3D" id="3.10.20.90">
    <property type="entry name" value="Phosphatidylinositol 3-kinase Catalytic Subunit, Chain A, domain 1"/>
    <property type="match status" value="1"/>
</dbReference>
<feature type="compositionally biased region" description="Polar residues" evidence="1">
    <location>
        <begin position="152"/>
        <end position="171"/>
    </location>
</feature>
<dbReference type="EMBL" id="MBFR01000187">
    <property type="protein sequence ID" value="PVU91750.1"/>
    <property type="molecule type" value="Genomic_DNA"/>
</dbReference>
<evidence type="ECO:0000313" key="4">
    <source>
        <dbReference type="Proteomes" id="UP000245383"/>
    </source>
</evidence>
<feature type="region of interest" description="Disordered" evidence="1">
    <location>
        <begin position="22"/>
        <end position="49"/>
    </location>
</feature>
<dbReference type="Proteomes" id="UP000245383">
    <property type="component" value="Unassembled WGS sequence"/>
</dbReference>
<dbReference type="STRING" id="133385.A0A2T9YHF1"/>
<evidence type="ECO:0000256" key="1">
    <source>
        <dbReference type="SAM" id="MobiDB-lite"/>
    </source>
</evidence>
<evidence type="ECO:0000313" key="3">
    <source>
        <dbReference type="EMBL" id="PVU91750.1"/>
    </source>
</evidence>
<feature type="domain" description="Rad60/SUMO-like" evidence="2">
    <location>
        <begin position="426"/>
        <end position="493"/>
    </location>
</feature>
<organism evidence="3 4">
    <name type="scientific">Smittium simulii</name>
    <dbReference type="NCBI Taxonomy" id="133385"/>
    <lineage>
        <taxon>Eukaryota</taxon>
        <taxon>Fungi</taxon>
        <taxon>Fungi incertae sedis</taxon>
        <taxon>Zoopagomycota</taxon>
        <taxon>Kickxellomycotina</taxon>
        <taxon>Harpellomycetes</taxon>
        <taxon>Harpellales</taxon>
        <taxon>Legeriomycetaceae</taxon>
        <taxon>Smittium</taxon>
    </lineage>
</organism>
<reference evidence="3 4" key="1">
    <citation type="journal article" date="2018" name="MBio">
        <title>Comparative Genomics Reveals the Core Gene Toolbox for the Fungus-Insect Symbiosis.</title>
        <authorList>
            <person name="Wang Y."/>
            <person name="Stata M."/>
            <person name="Wang W."/>
            <person name="Stajich J.E."/>
            <person name="White M.M."/>
            <person name="Moncalvo J.M."/>
        </authorList>
    </citation>
    <scope>NUCLEOTIDE SEQUENCE [LARGE SCALE GENOMIC DNA]</scope>
    <source>
        <strain evidence="3 4">SWE-8-4</strain>
    </source>
</reference>
<gene>
    <name evidence="3" type="ORF">BB561_004237</name>
</gene>
<dbReference type="InterPro" id="IPR029071">
    <property type="entry name" value="Ubiquitin-like_domsf"/>
</dbReference>
<comment type="caution">
    <text evidence="3">The sequence shown here is derived from an EMBL/GenBank/DDBJ whole genome shotgun (WGS) entry which is preliminary data.</text>
</comment>
<dbReference type="OrthoDB" id="3365399at2759"/>
<accession>A0A2T9YHF1</accession>
<keyword evidence="4" id="KW-1185">Reference proteome</keyword>
<proteinExistence type="predicted"/>
<sequence length="497" mass="55772">MEILIEEIDSDSDYKSEPLIFSNAKSKSPTAESSPNYNSLVTTHHRSSDLNNIPEKLNIKHDLYTIKPKLLKQHPVSLNKPRGLSGISSESDYLSSSSDDFFTRKLSKKQEEEIIGMLNEKNSEPKETIDHFSSSQDSLKSFEYHKADLPSAKTSNPSKIIIPQTTNSNTKPKAPARSKIVSDKSSPLYSSNSDSSLEPYDSIDSSDDISHSPLELSETELDPALMEVVTSQKKYSAQKKPDSLDYNSNQLTPHIIDLDEELDSKVTVFFHLKFDQTFVSKEFVKYRKFTWGDLNCKTVSDLINTKQSPVVATANNDEPFRAILQKLQNKKSLGFDVSDFILVADGAKVYSSVTPKTISSSNTLSIDLYPKHVYERYAILRKEDFEKSLLGSSLNAFENHNDGANIYSELSPNNENDDTSFAQDTIKIKIRNKSGVDKHLEIAKTVKVSAIINLYKEMLQLSSNINVSLSFDDERIDVNVAIGDTEIENEDMLTANY</sequence>
<dbReference type="InterPro" id="IPR022617">
    <property type="entry name" value="Rad60/SUMO-like_dom"/>
</dbReference>
<dbReference type="AlphaFoldDB" id="A0A2T9YHF1"/>
<feature type="compositionally biased region" description="Polar residues" evidence="1">
    <location>
        <begin position="23"/>
        <end position="42"/>
    </location>
</feature>
<evidence type="ECO:0000259" key="2">
    <source>
        <dbReference type="Pfam" id="PF11976"/>
    </source>
</evidence>